<evidence type="ECO:0000259" key="14">
    <source>
        <dbReference type="PROSITE" id="PS51192"/>
    </source>
</evidence>
<dbReference type="GO" id="GO:0043138">
    <property type="term" value="F:3'-5' DNA helicase activity"/>
    <property type="evidence" value="ECO:0000318"/>
    <property type="project" value="GO_Central"/>
</dbReference>
<feature type="compositionally biased region" description="Polar residues" evidence="13">
    <location>
        <begin position="85"/>
        <end position="96"/>
    </location>
</feature>
<dbReference type="CDD" id="cd18794">
    <property type="entry name" value="SF2_C_RecQ"/>
    <property type="match status" value="1"/>
</dbReference>
<dbReference type="EC" id="5.6.2.4" evidence="11"/>
<dbReference type="InterPro" id="IPR004589">
    <property type="entry name" value="DNA_helicase_ATP-dep_RecQ"/>
</dbReference>
<dbReference type="HOGENOM" id="CLU_001103_10_2_1"/>
<dbReference type="STRING" id="13333.W1PZ81"/>
<dbReference type="PROSITE" id="PS51194">
    <property type="entry name" value="HELICASE_CTER"/>
    <property type="match status" value="1"/>
</dbReference>
<reference evidence="17" key="1">
    <citation type="journal article" date="2013" name="Science">
        <title>The Amborella genome and the evolution of flowering plants.</title>
        <authorList>
            <consortium name="Amborella Genome Project"/>
        </authorList>
    </citation>
    <scope>NUCLEOTIDE SEQUENCE [LARGE SCALE GENOMIC DNA]</scope>
</reference>
<dbReference type="KEGG" id="atr:18441904"/>
<dbReference type="GO" id="GO:0003677">
    <property type="term" value="F:DNA binding"/>
    <property type="evidence" value="ECO:0007669"/>
    <property type="project" value="UniProtKB-KW"/>
</dbReference>
<evidence type="ECO:0000256" key="4">
    <source>
        <dbReference type="ARBA" id="ARBA00022801"/>
    </source>
</evidence>
<dbReference type="PROSITE" id="PS51192">
    <property type="entry name" value="HELICASE_ATP_BIND_1"/>
    <property type="match status" value="1"/>
</dbReference>
<dbReference type="Pfam" id="PF00271">
    <property type="entry name" value="Helicase_C"/>
    <property type="match status" value="1"/>
</dbReference>
<dbReference type="OMA" id="AYCYTIV"/>
<dbReference type="FunFam" id="3.40.50.300:FF:001334">
    <property type="entry name" value="ATP-dependent DNA helicase Q-like 5"/>
    <property type="match status" value="1"/>
</dbReference>
<dbReference type="PANTHER" id="PTHR13710:SF108">
    <property type="entry name" value="ATP-DEPENDENT DNA HELICASE Q4"/>
    <property type="match status" value="1"/>
</dbReference>
<gene>
    <name evidence="16" type="ORF">AMTR_s00049p00112500</name>
</gene>
<feature type="region of interest" description="Disordered" evidence="13">
    <location>
        <begin position="1"/>
        <end position="20"/>
    </location>
</feature>
<dbReference type="GO" id="GO:0016787">
    <property type="term" value="F:hydrolase activity"/>
    <property type="evidence" value="ECO:0007669"/>
    <property type="project" value="UniProtKB-KW"/>
</dbReference>
<comment type="catalytic activity">
    <reaction evidence="12">
        <text>ATP + H2O = ADP + phosphate + H(+)</text>
        <dbReference type="Rhea" id="RHEA:13065"/>
        <dbReference type="ChEBI" id="CHEBI:15377"/>
        <dbReference type="ChEBI" id="CHEBI:15378"/>
        <dbReference type="ChEBI" id="CHEBI:30616"/>
        <dbReference type="ChEBI" id="CHEBI:43474"/>
        <dbReference type="ChEBI" id="CHEBI:456216"/>
    </reaction>
</comment>
<dbReference type="GO" id="GO:0000724">
    <property type="term" value="P:double-strand break repair via homologous recombination"/>
    <property type="evidence" value="ECO:0000318"/>
    <property type="project" value="GO_Central"/>
</dbReference>
<keyword evidence="4" id="KW-0378">Hydrolase</keyword>
<dbReference type="GO" id="GO:0005694">
    <property type="term" value="C:chromosome"/>
    <property type="evidence" value="ECO:0000318"/>
    <property type="project" value="GO_Central"/>
</dbReference>
<evidence type="ECO:0000256" key="11">
    <source>
        <dbReference type="ARBA" id="ARBA00034808"/>
    </source>
</evidence>
<dbReference type="AlphaFoldDB" id="W1PZ81"/>
<evidence type="ECO:0000256" key="6">
    <source>
        <dbReference type="ARBA" id="ARBA00022840"/>
    </source>
</evidence>
<evidence type="ECO:0000256" key="2">
    <source>
        <dbReference type="ARBA" id="ARBA00005446"/>
    </source>
</evidence>
<dbReference type="EMBL" id="KI392567">
    <property type="protein sequence ID" value="ERN13658.1"/>
    <property type="molecule type" value="Genomic_DNA"/>
</dbReference>
<feature type="domain" description="Helicase C-terminal" evidence="15">
    <location>
        <begin position="515"/>
        <end position="688"/>
    </location>
</feature>
<dbReference type="GO" id="GO:0009378">
    <property type="term" value="F:four-way junction helicase activity"/>
    <property type="evidence" value="ECO:0000318"/>
    <property type="project" value="GO_Central"/>
</dbReference>
<proteinExistence type="inferred from homology"/>
<feature type="compositionally biased region" description="Polar residues" evidence="13">
    <location>
        <begin position="57"/>
        <end position="71"/>
    </location>
</feature>
<accession>W1PZ81</accession>
<dbReference type="GO" id="GO:0005737">
    <property type="term" value="C:cytoplasm"/>
    <property type="evidence" value="ECO:0000318"/>
    <property type="project" value="GO_Central"/>
</dbReference>
<dbReference type="SMART" id="SM00487">
    <property type="entry name" value="DEXDc"/>
    <property type="match status" value="1"/>
</dbReference>
<dbReference type="NCBIfam" id="TIGR00614">
    <property type="entry name" value="recQ_fam"/>
    <property type="match status" value="1"/>
</dbReference>
<dbReference type="GO" id="GO:0042631">
    <property type="term" value="P:cellular response to water deprivation"/>
    <property type="evidence" value="ECO:0007669"/>
    <property type="project" value="EnsemblPlants"/>
</dbReference>
<evidence type="ECO:0000259" key="15">
    <source>
        <dbReference type="PROSITE" id="PS51194"/>
    </source>
</evidence>
<dbReference type="GO" id="GO:0006260">
    <property type="term" value="P:DNA replication"/>
    <property type="evidence" value="ECO:0000318"/>
    <property type="project" value="GO_Central"/>
</dbReference>
<keyword evidence="9" id="KW-0539">Nucleus</keyword>
<dbReference type="Gramene" id="ERN13658">
    <property type="protein sequence ID" value="ERN13658"/>
    <property type="gene ID" value="AMTR_s00049p00112500"/>
</dbReference>
<evidence type="ECO:0000256" key="9">
    <source>
        <dbReference type="ARBA" id="ARBA00023242"/>
    </source>
</evidence>
<feature type="domain" description="Helicase ATP-binding" evidence="14">
    <location>
        <begin position="324"/>
        <end position="494"/>
    </location>
</feature>
<dbReference type="GO" id="GO:0005634">
    <property type="term" value="C:nucleus"/>
    <property type="evidence" value="ECO:0000318"/>
    <property type="project" value="GO_Central"/>
</dbReference>
<evidence type="ECO:0000256" key="1">
    <source>
        <dbReference type="ARBA" id="ARBA00004123"/>
    </source>
</evidence>
<dbReference type="eggNOG" id="KOG0351">
    <property type="taxonomic scope" value="Eukaryota"/>
</dbReference>
<dbReference type="Pfam" id="PF00270">
    <property type="entry name" value="DEAD"/>
    <property type="match status" value="1"/>
</dbReference>
<dbReference type="Gene3D" id="3.40.50.300">
    <property type="entry name" value="P-loop containing nucleotide triphosphate hydrolases"/>
    <property type="match status" value="2"/>
</dbReference>
<dbReference type="Proteomes" id="UP000017836">
    <property type="component" value="Unassembled WGS sequence"/>
</dbReference>
<dbReference type="PROSITE" id="PS00690">
    <property type="entry name" value="DEAH_ATP_HELICASE"/>
    <property type="match status" value="1"/>
</dbReference>
<evidence type="ECO:0000313" key="16">
    <source>
        <dbReference type="EMBL" id="ERN13658.1"/>
    </source>
</evidence>
<protein>
    <recommendedName>
        <fullName evidence="11">DNA 3'-5' helicase</fullName>
        <ecNumber evidence="11">5.6.2.4</ecNumber>
    </recommendedName>
</protein>
<sequence>MDSDSSDSCGSHISATPPSKYSRVRVLSHANIPNTGVVSPSKNSRVRVLSPIKKPTTRVSSLSNNSRTRVPSPSKKSKFRVPCPSKNSRVRASSSKPDAICNPERNPKRKISFNAQTTTEIPFTSPDLLNLDGFSIKVHRPGLQSISASIDNTGIISATHFSPAAGSSRFMKLGLNPAIDDENPVVSASDLKPFTKFKKVPKFHPNLISSSVISPKKVVKRCSDSGNFVKLNINGGGKFSFKGKRRFSRKSDRKTWKRRRKEDKDDGVFEQEVLQSNGDVDFNGELVNEILSTVRENPSDENLVSLLKLIHGFDGFREWQLEAIKRVLKRESVMLVQPTGSGKSLCYQLPALILPGVTLVVSPLIALMVDQLHQLPPAIPGGLLSSNQNSKEASEVLDKLCSGHLKVLFVSPERFLNDVFVSIFHNLPPISLVVIDEAHCLSEWSHNFRPSYLRLRASILRSKLNVECILAMTATATVRTLRSITDSLDISPINLIQASHVRENLQLSVTFSGNRLKDLLKLIKSSPFADLQSIIVYCKFQFETDMVSKFLCDNNILAKSYHSGIPTKDRNRVQELFCSNKIKVVVATVAFGMGLNKSDVGAVIHYSLPESLEEYVQETGRAGRDGRLAYCHLLMDDSTYTKLCSLSYSDGVDDYAVNKFLCLVFKDYNENSAKVCSFIIEPTTKKFDMKEEVMITILTYLDIGEVQYLRMLPQLNATCTLCFHKTSSSLLSRKHIIISGILKIAKATQGQYVFDVPTLAKTVGFSIDDLMRQLQELQSMGEVTYELKDPALCYMVMKVPEDYCSLATNISKWLGEVEKCKVWKLNTMYNIGSFAAKLCKKTEGCSDTLHTPCLQRMILGYFTCDSESQHDEFPNKAQQSSRFLRADIKVFLQSNSHAKFTPRSVARILHGISSPAFPLATWSKNHFWGRYSEIDFIAVKEAAAAELMTFVGKASM</sequence>
<name>W1PZ81_AMBTC</name>
<dbReference type="OrthoDB" id="10261556at2759"/>
<comment type="subcellular location">
    <subcellularLocation>
        <location evidence="1">Nucleus</location>
    </subcellularLocation>
</comment>
<keyword evidence="5" id="KW-0347">Helicase</keyword>
<evidence type="ECO:0000256" key="7">
    <source>
        <dbReference type="ARBA" id="ARBA00023125"/>
    </source>
</evidence>
<keyword evidence="17" id="KW-1185">Reference proteome</keyword>
<comment type="similarity">
    <text evidence="2">Belongs to the helicase family. RecQ subfamily.</text>
</comment>
<evidence type="ECO:0000256" key="13">
    <source>
        <dbReference type="SAM" id="MobiDB-lite"/>
    </source>
</evidence>
<dbReference type="InterPro" id="IPR027417">
    <property type="entry name" value="P-loop_NTPase"/>
</dbReference>
<keyword evidence="7" id="KW-0238">DNA-binding</keyword>
<dbReference type="InterPro" id="IPR014001">
    <property type="entry name" value="Helicase_ATP-bd"/>
</dbReference>
<evidence type="ECO:0000256" key="10">
    <source>
        <dbReference type="ARBA" id="ARBA00034617"/>
    </source>
</evidence>
<dbReference type="FunFam" id="3.40.50.300:FF:000772">
    <property type="entry name" value="ATP-dependent DNA helicase Q4"/>
    <property type="match status" value="1"/>
</dbReference>
<dbReference type="InterPro" id="IPR011545">
    <property type="entry name" value="DEAD/DEAH_box_helicase_dom"/>
</dbReference>
<keyword evidence="6" id="KW-0067">ATP-binding</keyword>
<feature type="compositionally biased region" description="Polar residues" evidence="13">
    <location>
        <begin position="9"/>
        <end position="19"/>
    </location>
</feature>
<keyword evidence="8" id="KW-0413">Isomerase</keyword>
<evidence type="ECO:0000256" key="5">
    <source>
        <dbReference type="ARBA" id="ARBA00022806"/>
    </source>
</evidence>
<evidence type="ECO:0000256" key="12">
    <source>
        <dbReference type="ARBA" id="ARBA00049360"/>
    </source>
</evidence>
<dbReference type="InterPro" id="IPR002464">
    <property type="entry name" value="DNA/RNA_helicase_DEAH_CS"/>
</dbReference>
<keyword evidence="3" id="KW-0547">Nucleotide-binding</keyword>
<evidence type="ECO:0000313" key="17">
    <source>
        <dbReference type="Proteomes" id="UP000017836"/>
    </source>
</evidence>
<comment type="catalytic activity">
    <reaction evidence="10">
        <text>Couples ATP hydrolysis with the unwinding of duplex DNA by translocating in the 3'-5' direction.</text>
        <dbReference type="EC" id="5.6.2.4"/>
    </reaction>
</comment>
<dbReference type="GO" id="GO:0005524">
    <property type="term" value="F:ATP binding"/>
    <property type="evidence" value="ECO:0007669"/>
    <property type="project" value="UniProtKB-KW"/>
</dbReference>
<dbReference type="InterPro" id="IPR001650">
    <property type="entry name" value="Helicase_C-like"/>
</dbReference>
<feature type="region of interest" description="Disordered" evidence="13">
    <location>
        <begin position="52"/>
        <end position="106"/>
    </location>
</feature>
<dbReference type="SUPFAM" id="SSF52540">
    <property type="entry name" value="P-loop containing nucleoside triphosphate hydrolases"/>
    <property type="match status" value="1"/>
</dbReference>
<evidence type="ECO:0000256" key="3">
    <source>
        <dbReference type="ARBA" id="ARBA00022741"/>
    </source>
</evidence>
<dbReference type="CDD" id="cd18018">
    <property type="entry name" value="DEXHc_RecQ4-like"/>
    <property type="match status" value="1"/>
</dbReference>
<dbReference type="SMART" id="SM00490">
    <property type="entry name" value="HELICc"/>
    <property type="match status" value="1"/>
</dbReference>
<evidence type="ECO:0000256" key="8">
    <source>
        <dbReference type="ARBA" id="ARBA00023235"/>
    </source>
</evidence>
<dbReference type="PANTHER" id="PTHR13710">
    <property type="entry name" value="DNA HELICASE RECQ FAMILY MEMBER"/>
    <property type="match status" value="1"/>
</dbReference>
<organism evidence="16 17">
    <name type="scientific">Amborella trichopoda</name>
    <dbReference type="NCBI Taxonomy" id="13333"/>
    <lineage>
        <taxon>Eukaryota</taxon>
        <taxon>Viridiplantae</taxon>
        <taxon>Streptophyta</taxon>
        <taxon>Embryophyta</taxon>
        <taxon>Tracheophyta</taxon>
        <taxon>Spermatophyta</taxon>
        <taxon>Magnoliopsida</taxon>
        <taxon>Amborellales</taxon>
        <taxon>Amborellaceae</taxon>
        <taxon>Amborella</taxon>
    </lineage>
</organism>